<dbReference type="SUPFAM" id="SSF55455">
    <property type="entry name" value="SRF-like"/>
    <property type="match status" value="1"/>
</dbReference>
<evidence type="ECO:0000313" key="8">
    <source>
        <dbReference type="EMBL" id="MBA4649439.1"/>
    </source>
</evidence>
<keyword evidence="2" id="KW-0805">Transcription regulation</keyword>
<comment type="subcellular location">
    <subcellularLocation>
        <location evidence="1">Nucleus</location>
    </subcellularLocation>
</comment>
<dbReference type="GO" id="GO:0000978">
    <property type="term" value="F:RNA polymerase II cis-regulatory region sequence-specific DNA binding"/>
    <property type="evidence" value="ECO:0007669"/>
    <property type="project" value="TreeGrafter"/>
</dbReference>
<dbReference type="GO" id="GO:0046983">
    <property type="term" value="F:protein dimerization activity"/>
    <property type="evidence" value="ECO:0007669"/>
    <property type="project" value="InterPro"/>
</dbReference>
<evidence type="ECO:0000256" key="6">
    <source>
        <dbReference type="SAM" id="MobiDB-lite"/>
    </source>
</evidence>
<feature type="compositionally biased region" description="Basic and acidic residues" evidence="6">
    <location>
        <begin position="12"/>
        <end position="31"/>
    </location>
</feature>
<dbReference type="GO" id="GO:0045944">
    <property type="term" value="P:positive regulation of transcription by RNA polymerase II"/>
    <property type="evidence" value="ECO:0007669"/>
    <property type="project" value="InterPro"/>
</dbReference>
<evidence type="ECO:0000256" key="5">
    <source>
        <dbReference type="ARBA" id="ARBA00023242"/>
    </source>
</evidence>
<protein>
    <recommendedName>
        <fullName evidence="7">MADS-box domain-containing protein</fullName>
    </recommendedName>
</protein>
<dbReference type="PRINTS" id="PR00404">
    <property type="entry name" value="MADSDOMAIN"/>
</dbReference>
<dbReference type="PANTHER" id="PTHR11945:SF534">
    <property type="entry name" value="MYOCYTE-SPECIFIC ENHANCER FACTOR 2"/>
    <property type="match status" value="1"/>
</dbReference>
<dbReference type="Pfam" id="PF00319">
    <property type="entry name" value="SRF-TF"/>
    <property type="match status" value="1"/>
</dbReference>
<dbReference type="CDD" id="cd00265">
    <property type="entry name" value="MADS_MEF2_like"/>
    <property type="match status" value="1"/>
</dbReference>
<dbReference type="InterPro" id="IPR002100">
    <property type="entry name" value="TF_MADSbox"/>
</dbReference>
<dbReference type="EMBL" id="GISG01160520">
    <property type="protein sequence ID" value="MBA4649439.1"/>
    <property type="molecule type" value="Transcribed_RNA"/>
</dbReference>
<feature type="region of interest" description="Disordered" evidence="6">
    <location>
        <begin position="1"/>
        <end position="31"/>
    </location>
</feature>
<dbReference type="InterPro" id="IPR033896">
    <property type="entry name" value="MEF2-like_N"/>
</dbReference>
<evidence type="ECO:0000256" key="1">
    <source>
        <dbReference type="ARBA" id="ARBA00004123"/>
    </source>
</evidence>
<dbReference type="GO" id="GO:0005634">
    <property type="term" value="C:nucleus"/>
    <property type="evidence" value="ECO:0007669"/>
    <property type="project" value="UniProtKB-SubCell"/>
</dbReference>
<keyword evidence="5" id="KW-0539">Nucleus</keyword>
<evidence type="ECO:0000259" key="7">
    <source>
        <dbReference type="PROSITE" id="PS50066"/>
    </source>
</evidence>
<sequence>MIPSSMAALEEQQIREENKNEKMEKEKKKGQGKSKIEIKLIESITSRQVTFSKRRGGLFSKAGELCALCGAEIAIVAFSGAGKLFSFGHPSVDSVILRYLNSSSSSSSSSMEGKEEITHTVINGAEKKMSNGFWWDDPIDENLGLDELEVLKASLEGLRNRVALRFNEILSLMGYDNLNYNNNVGFEDEEVVDFGGMGWGNFSQDVCDLAWMGHPYPVHNMAWMAPH</sequence>
<evidence type="ECO:0000256" key="3">
    <source>
        <dbReference type="ARBA" id="ARBA00023125"/>
    </source>
</evidence>
<dbReference type="SMART" id="SM00432">
    <property type="entry name" value="MADS"/>
    <property type="match status" value="1"/>
</dbReference>
<dbReference type="PROSITE" id="PS50066">
    <property type="entry name" value="MADS_BOX_2"/>
    <property type="match status" value="1"/>
</dbReference>
<proteinExistence type="predicted"/>
<reference evidence="8" key="2">
    <citation type="submission" date="2020-07" db="EMBL/GenBank/DDBJ databases">
        <authorList>
            <person name="Vera ALvarez R."/>
            <person name="Arias-Moreno D.M."/>
            <person name="Jimenez-Jacinto V."/>
            <person name="Jimenez-Bremont J.F."/>
            <person name="Swaminathan K."/>
            <person name="Moose S.P."/>
            <person name="Guerrero-Gonzalez M.L."/>
            <person name="Marino-Ramirez L."/>
            <person name="Landsman D."/>
            <person name="Rodriguez-Kessler M."/>
            <person name="Delgado-Sanchez P."/>
        </authorList>
    </citation>
    <scope>NUCLEOTIDE SEQUENCE</scope>
    <source>
        <tissue evidence="8">Cladode</tissue>
    </source>
</reference>
<dbReference type="PANTHER" id="PTHR11945">
    <property type="entry name" value="MADS BOX PROTEIN"/>
    <property type="match status" value="1"/>
</dbReference>
<reference evidence="8" key="1">
    <citation type="journal article" date="2013" name="J. Plant Res.">
        <title>Effect of fungi and light on seed germination of three Opuntia species from semiarid lands of central Mexico.</title>
        <authorList>
            <person name="Delgado-Sanchez P."/>
            <person name="Jimenez-Bremont J.F."/>
            <person name="Guerrero-Gonzalez Mde L."/>
            <person name="Flores J."/>
        </authorList>
    </citation>
    <scope>NUCLEOTIDE SEQUENCE</scope>
    <source>
        <tissue evidence="8">Cladode</tissue>
    </source>
</reference>
<accession>A0A7C8ZQV8</accession>
<organism evidence="8">
    <name type="scientific">Opuntia streptacantha</name>
    <name type="common">Prickly pear cactus</name>
    <name type="synonym">Opuntia cardona</name>
    <dbReference type="NCBI Taxonomy" id="393608"/>
    <lineage>
        <taxon>Eukaryota</taxon>
        <taxon>Viridiplantae</taxon>
        <taxon>Streptophyta</taxon>
        <taxon>Embryophyta</taxon>
        <taxon>Tracheophyta</taxon>
        <taxon>Spermatophyta</taxon>
        <taxon>Magnoliopsida</taxon>
        <taxon>eudicotyledons</taxon>
        <taxon>Gunneridae</taxon>
        <taxon>Pentapetalae</taxon>
        <taxon>Caryophyllales</taxon>
        <taxon>Cactineae</taxon>
        <taxon>Cactaceae</taxon>
        <taxon>Opuntioideae</taxon>
        <taxon>Opuntia</taxon>
    </lineage>
</organism>
<dbReference type="FunFam" id="3.40.1810.10:FF:000006">
    <property type="entry name" value="Agamous-like MADS-box protein AGL62"/>
    <property type="match status" value="1"/>
</dbReference>
<name>A0A7C8ZQV8_OPUST</name>
<keyword evidence="4" id="KW-0804">Transcription</keyword>
<evidence type="ECO:0000256" key="2">
    <source>
        <dbReference type="ARBA" id="ARBA00023015"/>
    </source>
</evidence>
<keyword evidence="3" id="KW-0238">DNA-binding</keyword>
<dbReference type="AlphaFoldDB" id="A0A7C8ZQV8"/>
<feature type="domain" description="MADS-box" evidence="7">
    <location>
        <begin position="31"/>
        <end position="91"/>
    </location>
</feature>
<dbReference type="GO" id="GO:0000981">
    <property type="term" value="F:DNA-binding transcription factor activity, RNA polymerase II-specific"/>
    <property type="evidence" value="ECO:0007669"/>
    <property type="project" value="TreeGrafter"/>
</dbReference>
<evidence type="ECO:0000256" key="4">
    <source>
        <dbReference type="ARBA" id="ARBA00023163"/>
    </source>
</evidence>
<dbReference type="InterPro" id="IPR036879">
    <property type="entry name" value="TF_MADSbox_sf"/>
</dbReference>
<dbReference type="Gene3D" id="3.40.1810.10">
    <property type="entry name" value="Transcription factor, MADS-box"/>
    <property type="match status" value="1"/>
</dbReference>